<protein>
    <submittedName>
        <fullName evidence="1">Tyrosine-type recombinase/integrase</fullName>
    </submittedName>
</protein>
<keyword evidence="2" id="KW-1185">Reference proteome</keyword>
<gene>
    <name evidence="1" type="ORF">PQR01_07045</name>
</gene>
<name>A0ACC7N894_9BURK</name>
<dbReference type="Proteomes" id="UP001629235">
    <property type="component" value="Unassembled WGS sequence"/>
</dbReference>
<dbReference type="EMBL" id="JAQQDW010000009">
    <property type="protein sequence ID" value="MFM0103240.1"/>
    <property type="molecule type" value="Genomic_DNA"/>
</dbReference>
<sequence>MAHISQRGVYWRAAIRRRGYKPVYRTFDTKQQAQQWACRVEGDMDSGLYFDRSESERTTLREALELYRRDIVPEKRHPYQENRRIQRWIDNDLSYRPLASLRGADFAKYGDGRRSSGRAENTIRLELQIVSHLFEIARKEWGMEGLMNPSKNIRKPSGSQARDRLLRPGDFETLHDLLSASANPWAAPAFERAIETSLRQSALFSVRWEWLDLDSRILKFPPKARGAGNKGVPAVLPVSSRTINIFRHLAAIAEGPDVRIASSRRGPGNVAPENPRGRVFGTSTNAVIRVWKRAIQIASAKDSEFKTLRWHDLWHEATSRLLEKGLHSVASITGHRMQRSRPGNYS</sequence>
<comment type="caution">
    <text evidence="1">The sequence shown here is derived from an EMBL/GenBank/DDBJ whole genome shotgun (WGS) entry which is preliminary data.</text>
</comment>
<accession>A0ACC7N894</accession>
<reference evidence="1 2" key="1">
    <citation type="journal article" date="2024" name="Chem. Sci.">
        <title>Discovery of megapolipeptins by genome mining of a Burkholderiales bacteria collection.</title>
        <authorList>
            <person name="Paulo B.S."/>
            <person name="Recchia M.J.J."/>
            <person name="Lee S."/>
            <person name="Fergusson C.H."/>
            <person name="Romanowski S.B."/>
            <person name="Hernandez A."/>
            <person name="Krull N."/>
            <person name="Liu D.Y."/>
            <person name="Cavanagh H."/>
            <person name="Bos A."/>
            <person name="Gray C.A."/>
            <person name="Murphy B.T."/>
            <person name="Linington R.G."/>
            <person name="Eustaquio A.S."/>
        </authorList>
    </citation>
    <scope>NUCLEOTIDE SEQUENCE [LARGE SCALE GENOMIC DNA]</scope>
    <source>
        <strain evidence="1 2">RL18-126-BIB-B</strain>
    </source>
</reference>
<evidence type="ECO:0000313" key="2">
    <source>
        <dbReference type="Proteomes" id="UP001629235"/>
    </source>
</evidence>
<proteinExistence type="predicted"/>
<organism evidence="1 2">
    <name type="scientific">Paraburkholderia rhynchosiae</name>
    <dbReference type="NCBI Taxonomy" id="487049"/>
    <lineage>
        <taxon>Bacteria</taxon>
        <taxon>Pseudomonadati</taxon>
        <taxon>Pseudomonadota</taxon>
        <taxon>Betaproteobacteria</taxon>
        <taxon>Burkholderiales</taxon>
        <taxon>Burkholderiaceae</taxon>
        <taxon>Paraburkholderia</taxon>
    </lineage>
</organism>
<evidence type="ECO:0000313" key="1">
    <source>
        <dbReference type="EMBL" id="MFM0103240.1"/>
    </source>
</evidence>